<evidence type="ECO:0000313" key="4">
    <source>
        <dbReference type="Proteomes" id="UP001597493"/>
    </source>
</evidence>
<feature type="compositionally biased region" description="Low complexity" evidence="1">
    <location>
        <begin position="32"/>
        <end position="45"/>
    </location>
</feature>
<accession>A0ABW5QSA3</accession>
<evidence type="ECO:0000256" key="2">
    <source>
        <dbReference type="SAM" id="SignalP"/>
    </source>
</evidence>
<gene>
    <name evidence="3" type="ORF">ACFSW5_03055</name>
</gene>
<feature type="signal peptide" evidence="2">
    <location>
        <begin position="1"/>
        <end position="25"/>
    </location>
</feature>
<dbReference type="RefSeq" id="WP_379269631.1">
    <property type="nucleotide sequence ID" value="NZ_JBHUGT010000031.1"/>
</dbReference>
<reference evidence="4" key="1">
    <citation type="journal article" date="2019" name="Int. J. Syst. Evol. Microbiol.">
        <title>The Global Catalogue of Microorganisms (GCM) 10K type strain sequencing project: providing services to taxonomists for standard genome sequencing and annotation.</title>
        <authorList>
            <consortium name="The Broad Institute Genomics Platform"/>
            <consortium name="The Broad Institute Genome Sequencing Center for Infectious Disease"/>
            <person name="Wu L."/>
            <person name="Ma J."/>
        </authorList>
    </citation>
    <scope>NUCLEOTIDE SEQUENCE [LARGE SCALE GENOMIC DNA]</scope>
    <source>
        <strain evidence="4">TISTR 1827</strain>
    </source>
</reference>
<organism evidence="3 4">
    <name type="scientific">Paenibacillus thailandensis</name>
    <dbReference type="NCBI Taxonomy" id="393250"/>
    <lineage>
        <taxon>Bacteria</taxon>
        <taxon>Bacillati</taxon>
        <taxon>Bacillota</taxon>
        <taxon>Bacilli</taxon>
        <taxon>Bacillales</taxon>
        <taxon>Paenibacillaceae</taxon>
        <taxon>Paenibacillus</taxon>
    </lineage>
</organism>
<evidence type="ECO:0000256" key="1">
    <source>
        <dbReference type="SAM" id="MobiDB-lite"/>
    </source>
</evidence>
<dbReference type="PROSITE" id="PS51257">
    <property type="entry name" value="PROKAR_LIPOPROTEIN"/>
    <property type="match status" value="1"/>
</dbReference>
<protein>
    <recommendedName>
        <fullName evidence="5">DUF5666 domain-containing protein</fullName>
    </recommendedName>
</protein>
<dbReference type="EMBL" id="JBHUMY010000001">
    <property type="protein sequence ID" value="MFD2659242.1"/>
    <property type="molecule type" value="Genomic_DNA"/>
</dbReference>
<feature type="region of interest" description="Disordered" evidence="1">
    <location>
        <begin position="24"/>
        <end position="134"/>
    </location>
</feature>
<comment type="caution">
    <text evidence="3">The sequence shown here is derived from an EMBL/GenBank/DDBJ whole genome shotgun (WGS) entry which is preliminary data.</text>
</comment>
<feature type="compositionally biased region" description="Polar residues" evidence="1">
    <location>
        <begin position="71"/>
        <end position="83"/>
    </location>
</feature>
<sequence length="224" mass="22268">MNNAWKIALSSALLAAVLAGCGANSGGGNTVAETAAETAAETSSANGQGAEGTGDPQRMERGTFGKVKSVDGQTVTVYTSSFTGRGQGGEPPQGGDASAAPSDAPQGDEAGAAPSDAPQGGGPGGPGGMNMDDMFTDETVTLTVTDETSIVKRTFENNEMKETEISLSDLKADDIITYTLVEGSEDQVATISVGMGGFGGRGGGMGGQAADEGQTEDPGDTETE</sequence>
<feature type="chain" id="PRO_5045458780" description="DUF5666 domain-containing protein" evidence="2">
    <location>
        <begin position="26"/>
        <end position="224"/>
    </location>
</feature>
<dbReference type="Proteomes" id="UP001597493">
    <property type="component" value="Unassembled WGS sequence"/>
</dbReference>
<evidence type="ECO:0000313" key="3">
    <source>
        <dbReference type="EMBL" id="MFD2659242.1"/>
    </source>
</evidence>
<evidence type="ECO:0008006" key="5">
    <source>
        <dbReference type="Google" id="ProtNLM"/>
    </source>
</evidence>
<keyword evidence="4" id="KW-1185">Reference proteome</keyword>
<feature type="compositionally biased region" description="Acidic residues" evidence="1">
    <location>
        <begin position="213"/>
        <end position="224"/>
    </location>
</feature>
<feature type="compositionally biased region" description="Gly residues" evidence="1">
    <location>
        <begin position="119"/>
        <end position="128"/>
    </location>
</feature>
<feature type="region of interest" description="Disordered" evidence="1">
    <location>
        <begin position="199"/>
        <end position="224"/>
    </location>
</feature>
<proteinExistence type="predicted"/>
<name>A0ABW5QSA3_9BACL</name>
<keyword evidence="2" id="KW-0732">Signal</keyword>